<keyword evidence="4" id="KW-1185">Reference proteome</keyword>
<dbReference type="RefSeq" id="WP_026635407.1">
    <property type="nucleotide sequence ID" value="NZ_FONH01000005.1"/>
</dbReference>
<reference evidence="4" key="1">
    <citation type="submission" date="2016-10" db="EMBL/GenBank/DDBJ databases">
        <authorList>
            <person name="Varghese N."/>
            <person name="Submissions S."/>
        </authorList>
    </citation>
    <scope>NUCLEOTIDE SEQUENCE [LARGE SCALE GENOMIC DNA]</scope>
    <source>
        <strain evidence="4">UNC178MFTsu3.1</strain>
    </source>
</reference>
<dbReference type="STRING" id="500610.SAMN02799615_02019"/>
<dbReference type="InterPro" id="IPR001478">
    <property type="entry name" value="PDZ"/>
</dbReference>
<dbReference type="Gene3D" id="2.30.42.10">
    <property type="match status" value="1"/>
</dbReference>
<feature type="domain" description="PDZ" evidence="2">
    <location>
        <begin position="522"/>
        <end position="609"/>
    </location>
</feature>
<dbReference type="AlphaFoldDB" id="A0A1I2EMQ8"/>
<dbReference type="InterPro" id="IPR021109">
    <property type="entry name" value="Peptidase_aspartic_dom_sf"/>
</dbReference>
<gene>
    <name evidence="3" type="ORF">SAMN02799615_02019</name>
</gene>
<dbReference type="EMBL" id="FONH01000005">
    <property type="protein sequence ID" value="SFE94145.1"/>
    <property type="molecule type" value="Genomic_DNA"/>
</dbReference>
<proteinExistence type="predicted"/>
<dbReference type="InterPro" id="IPR036034">
    <property type="entry name" value="PDZ_sf"/>
</dbReference>
<evidence type="ECO:0000313" key="4">
    <source>
        <dbReference type="Proteomes" id="UP000199477"/>
    </source>
</evidence>
<name>A0A1I2EMQ8_9GAMM</name>
<keyword evidence="1" id="KW-0732">Signal</keyword>
<dbReference type="SMART" id="SM00228">
    <property type="entry name" value="PDZ"/>
    <property type="match status" value="1"/>
</dbReference>
<evidence type="ECO:0000259" key="2">
    <source>
        <dbReference type="PROSITE" id="PS50106"/>
    </source>
</evidence>
<feature type="chain" id="PRO_5011629714" evidence="1">
    <location>
        <begin position="24"/>
        <end position="623"/>
    </location>
</feature>
<dbReference type="SUPFAM" id="SSF50156">
    <property type="entry name" value="PDZ domain-like"/>
    <property type="match status" value="1"/>
</dbReference>
<organism evidence="3 4">
    <name type="scientific">Dyella marensis</name>
    <dbReference type="NCBI Taxonomy" id="500610"/>
    <lineage>
        <taxon>Bacteria</taxon>
        <taxon>Pseudomonadati</taxon>
        <taxon>Pseudomonadota</taxon>
        <taxon>Gammaproteobacteria</taxon>
        <taxon>Lysobacterales</taxon>
        <taxon>Rhodanobacteraceae</taxon>
        <taxon>Dyella</taxon>
    </lineage>
</organism>
<protein>
    <submittedName>
        <fullName evidence="3">PDZ domain (Also known as DHR or GLGF)</fullName>
    </submittedName>
</protein>
<dbReference type="Gene3D" id="2.40.70.10">
    <property type="entry name" value="Acid Proteases"/>
    <property type="match status" value="2"/>
</dbReference>
<evidence type="ECO:0000256" key="1">
    <source>
        <dbReference type="SAM" id="SignalP"/>
    </source>
</evidence>
<accession>A0A1I2EMQ8</accession>
<feature type="signal peptide" evidence="1">
    <location>
        <begin position="1"/>
        <end position="23"/>
    </location>
</feature>
<dbReference type="Proteomes" id="UP000199477">
    <property type="component" value="Unassembled WGS sequence"/>
</dbReference>
<dbReference type="PROSITE" id="PS50106">
    <property type="entry name" value="PDZ"/>
    <property type="match status" value="1"/>
</dbReference>
<dbReference type="Pfam" id="PF17820">
    <property type="entry name" value="PDZ_6"/>
    <property type="match status" value="1"/>
</dbReference>
<dbReference type="Pfam" id="PF13650">
    <property type="entry name" value="Asp_protease_2"/>
    <property type="match status" value="2"/>
</dbReference>
<dbReference type="CDD" id="cd05483">
    <property type="entry name" value="retropepsin_like_bacteria"/>
    <property type="match status" value="1"/>
</dbReference>
<dbReference type="InterPro" id="IPR041489">
    <property type="entry name" value="PDZ_6"/>
</dbReference>
<evidence type="ECO:0000313" key="3">
    <source>
        <dbReference type="EMBL" id="SFE94145.1"/>
    </source>
</evidence>
<dbReference type="InterPro" id="IPR034122">
    <property type="entry name" value="Retropepsin-like_bacterial"/>
</dbReference>
<sequence>MLKPSLPRLLMLAGLLLPALACADDADTLLRQLREAHGAEAWRRHGALVAEGRQEAEGLSGEWRMTVDLRNGHYTEHARTPMFTRADGQDAQGRWHQDITGLSHPYDSTEALVVATSENWLRRFGFLAADDGTRYRQLPQATANGHRYARLEATPAGGRAITLWIDPSTHRLDHATYASSFLLATEAFADYRDVDGVQLPFRLTASAVTAGGGEDNGSTDIVQSYRWLERAPAGALARPDNAVRDVTMKDDARRTTVPMHLEGGFLLVDASIDGKGPMPFILDTGGHAILTADAAKKLGIATQGAGVSTGSGPGSMETAYARVAHLGMGGADIRDIAFLVMPYPHEFYERGEGREPIAGILGLEIFERFAVTFDYDKNQLVLQSYDHGEAPTAERGERLPLTFTYDMPLVDASLDGKHGVFGIDTGNGGLTLLFPQWAAKNGIAARYEHGAPAPTGGVGGLFTAHFAHAQGMQLGGQRLDNVVAMLTRADAGATGNPTEAGNIGQDILSRFNVHFDYRRAELVLLPRQPAVPAQYAMAGFRAGKSAAQPDRYKVSWVLPGSPAAEAGLKAGDFIVAVNGKSAKALGLGELRDAISSRPEGTPLKLTLDGGKVLEMRLRDMAPH</sequence>